<reference evidence="1" key="2">
    <citation type="journal article" date="2012" name="PLoS ONE">
        <title>A Deeply Branching Thermophilic Bacterium with an Ancient Acetyl-CoA Pathway Dominates a Subsurface Ecosystem.</title>
        <authorList>
            <person name="Takami H."/>
            <person name="Noguchi H."/>
            <person name="Takaki Y."/>
            <person name="Uchiyama I."/>
            <person name="Toyoda A."/>
            <person name="Nishi S."/>
            <person name="Chee G.-J."/>
            <person name="Arai W."/>
            <person name="Nunoura T."/>
            <person name="Itoh T."/>
            <person name="Hattori M."/>
            <person name="Takai K."/>
        </authorList>
    </citation>
    <scope>NUCLEOTIDE SEQUENCE</scope>
</reference>
<accession>H5S9W2</accession>
<evidence type="ECO:0000313" key="1">
    <source>
        <dbReference type="EMBL" id="BAL52948.1"/>
    </source>
</evidence>
<dbReference type="AlphaFoldDB" id="H5S9W2"/>
<name>H5S9W2_9BACT</name>
<gene>
    <name evidence="1" type="ORF">HGMM_F03H09C07</name>
</gene>
<organism evidence="1">
    <name type="scientific">uncultured Acetothermia bacterium</name>
    <dbReference type="NCBI Taxonomy" id="236499"/>
    <lineage>
        <taxon>Bacteria</taxon>
        <taxon>Candidatus Bipolaricaulota</taxon>
        <taxon>environmental samples</taxon>
    </lineage>
</organism>
<protein>
    <submittedName>
        <fullName evidence="1">Uncharacterized protein</fullName>
    </submittedName>
</protein>
<dbReference type="EMBL" id="AP011644">
    <property type="protein sequence ID" value="BAL52948.1"/>
    <property type="molecule type" value="Genomic_DNA"/>
</dbReference>
<sequence>MLSKEEIVKELSRLERRIAWLKDQLTPKRAKKRAVALAGKFPQLSALTDAQIDEATQVWEQEFERTRSLRP</sequence>
<reference evidence="1" key="1">
    <citation type="journal article" date="2005" name="Environ. Microbiol.">
        <title>Genetic and functional properties of uncultivated thermophilic crenarchaeotes from a subsurface gold mine as revealed by analysis of genome fragments.</title>
        <authorList>
            <person name="Nunoura T."/>
            <person name="Hirayama H."/>
            <person name="Takami H."/>
            <person name="Oida H."/>
            <person name="Nishi S."/>
            <person name="Shimamura S."/>
            <person name="Suzuki Y."/>
            <person name="Inagaki F."/>
            <person name="Takai K."/>
            <person name="Nealson K.H."/>
            <person name="Horikoshi K."/>
        </authorList>
    </citation>
    <scope>NUCLEOTIDE SEQUENCE</scope>
</reference>
<proteinExistence type="predicted"/>